<dbReference type="InterPro" id="IPR009019">
    <property type="entry name" value="KH_sf_prok-type"/>
</dbReference>
<dbReference type="PROSITE" id="PS50084">
    <property type="entry name" value="KH_TYPE_1"/>
    <property type="match status" value="1"/>
</dbReference>
<dbReference type="STRING" id="170573.GCA_001076995_01191"/>
<dbReference type="FunFam" id="2.40.50.140:FF:000058">
    <property type="entry name" value="Transcription termination/antitermination protein NusA"/>
    <property type="match status" value="1"/>
</dbReference>
<dbReference type="CDD" id="cd04455">
    <property type="entry name" value="S1_NusA"/>
    <property type="match status" value="1"/>
</dbReference>
<dbReference type="FunFam" id="3.30.300.20:FF:000005">
    <property type="entry name" value="Transcription termination/antitermination protein NusA"/>
    <property type="match status" value="1"/>
</dbReference>
<dbReference type="InterPro" id="IPR025249">
    <property type="entry name" value="TF_NusA_KH_1st"/>
</dbReference>
<dbReference type="SMART" id="SM00322">
    <property type="entry name" value="KH"/>
    <property type="match status" value="2"/>
</dbReference>
<dbReference type="InterPro" id="IPR036555">
    <property type="entry name" value="NusA_N_sf"/>
</dbReference>
<reference evidence="11 12" key="1">
    <citation type="submission" date="2017-09" db="EMBL/GenBank/DDBJ databases">
        <title>Bacterial strain isolated from the female urinary microbiota.</title>
        <authorList>
            <person name="Thomas-White K."/>
            <person name="Kumar N."/>
            <person name="Forster S."/>
            <person name="Putonti C."/>
            <person name="Lawley T."/>
            <person name="Wolfe A.J."/>
        </authorList>
    </citation>
    <scope>NUCLEOTIDE SEQUENCE [LARGE SCALE GENOMIC DNA]</scope>
    <source>
        <strain evidence="11 12">UMB0834</strain>
    </source>
</reference>
<dbReference type="EMBL" id="PNGG01000002">
    <property type="protein sequence ID" value="PMC19965.1"/>
    <property type="molecule type" value="Genomic_DNA"/>
</dbReference>
<name>A0A2N6QK45_9STAP</name>
<keyword evidence="1 8" id="KW-0806">Transcription termination</keyword>
<dbReference type="HAMAP" id="MF_00945_B">
    <property type="entry name" value="NusA_B"/>
    <property type="match status" value="1"/>
</dbReference>
<organism evidence="11 12">
    <name type="scientific">Staphylococcus pettenkoferi</name>
    <dbReference type="NCBI Taxonomy" id="170573"/>
    <lineage>
        <taxon>Bacteria</taxon>
        <taxon>Bacillati</taxon>
        <taxon>Bacillota</taxon>
        <taxon>Bacilli</taxon>
        <taxon>Bacillales</taxon>
        <taxon>Staphylococcaceae</taxon>
        <taxon>Staphylococcus</taxon>
    </lineage>
</organism>
<dbReference type="Gene3D" id="3.30.300.20">
    <property type="match status" value="2"/>
</dbReference>
<dbReference type="InterPro" id="IPR030842">
    <property type="entry name" value="TF_NusA_bacterial"/>
</dbReference>
<dbReference type="InterPro" id="IPR012340">
    <property type="entry name" value="NA-bd_OB-fold"/>
</dbReference>
<keyword evidence="6 8" id="KW-0804">Transcription</keyword>
<proteinExistence type="inferred from homology"/>
<dbReference type="Pfam" id="PF26594">
    <property type="entry name" value="KH_NusA_2nd"/>
    <property type="match status" value="1"/>
</dbReference>
<dbReference type="SUPFAM" id="SSF50249">
    <property type="entry name" value="Nucleic acid-binding proteins"/>
    <property type="match status" value="1"/>
</dbReference>
<dbReference type="Proteomes" id="UP000235748">
    <property type="component" value="Unassembled WGS sequence"/>
</dbReference>
<keyword evidence="2 8" id="KW-0963">Cytoplasm</keyword>
<evidence type="ECO:0000259" key="10">
    <source>
        <dbReference type="PROSITE" id="PS50126"/>
    </source>
</evidence>
<dbReference type="GO" id="GO:0003700">
    <property type="term" value="F:DNA-binding transcription factor activity"/>
    <property type="evidence" value="ECO:0007669"/>
    <property type="project" value="InterPro"/>
</dbReference>
<evidence type="ECO:0000256" key="7">
    <source>
        <dbReference type="ARBA" id="ARBA00025604"/>
    </source>
</evidence>
<dbReference type="InterPro" id="IPR015946">
    <property type="entry name" value="KH_dom-like_a/b"/>
</dbReference>
<dbReference type="Pfam" id="PF00575">
    <property type="entry name" value="S1"/>
    <property type="match status" value="1"/>
</dbReference>
<dbReference type="GO" id="GO:0031564">
    <property type="term" value="P:transcription antitermination"/>
    <property type="evidence" value="ECO:0007669"/>
    <property type="project" value="UniProtKB-UniRule"/>
</dbReference>
<dbReference type="NCBIfam" id="TIGR01953">
    <property type="entry name" value="NusA"/>
    <property type="match status" value="1"/>
</dbReference>
<comment type="function">
    <text evidence="8">Participates in both transcription termination and antitermination.</text>
</comment>
<dbReference type="SUPFAM" id="SSF69705">
    <property type="entry name" value="Transcription factor NusA, N-terminal domain"/>
    <property type="match status" value="1"/>
</dbReference>
<dbReference type="Gene3D" id="2.40.50.140">
    <property type="entry name" value="Nucleic acid-binding proteins"/>
    <property type="match status" value="1"/>
</dbReference>
<keyword evidence="5 8" id="KW-0805">Transcription regulation</keyword>
<feature type="compositionally biased region" description="Acidic residues" evidence="9">
    <location>
        <begin position="353"/>
        <end position="364"/>
    </location>
</feature>
<evidence type="ECO:0000313" key="12">
    <source>
        <dbReference type="Proteomes" id="UP000235748"/>
    </source>
</evidence>
<dbReference type="AlphaFoldDB" id="A0A2N6QK45"/>
<dbReference type="InterPro" id="IPR010213">
    <property type="entry name" value="TF_NusA"/>
</dbReference>
<evidence type="ECO:0000256" key="6">
    <source>
        <dbReference type="ARBA" id="ARBA00023163"/>
    </source>
</evidence>
<evidence type="ECO:0000256" key="5">
    <source>
        <dbReference type="ARBA" id="ARBA00023015"/>
    </source>
</evidence>
<feature type="domain" description="S1 motif" evidence="10">
    <location>
        <begin position="136"/>
        <end position="200"/>
    </location>
</feature>
<dbReference type="FunFam" id="3.30.1480.10:FF:000002">
    <property type="entry name" value="Transcription termination/antitermination protein NusA"/>
    <property type="match status" value="1"/>
</dbReference>
<evidence type="ECO:0000256" key="8">
    <source>
        <dbReference type="HAMAP-Rule" id="MF_00945"/>
    </source>
</evidence>
<comment type="caution">
    <text evidence="11">The sequence shown here is derived from an EMBL/GenBank/DDBJ whole genome shotgun (WGS) entry which is preliminary data.</text>
</comment>
<gene>
    <name evidence="8 11" type="primary">nusA</name>
    <name evidence="11" type="ORF">CJ235_06245</name>
</gene>
<dbReference type="Gene3D" id="3.30.1480.10">
    <property type="entry name" value="NusA, N-terminal domain"/>
    <property type="match status" value="1"/>
</dbReference>
<feature type="compositionally biased region" description="Acidic residues" evidence="9">
    <location>
        <begin position="371"/>
        <end position="426"/>
    </location>
</feature>
<dbReference type="SUPFAM" id="SSF54814">
    <property type="entry name" value="Prokaryotic type KH domain (KH-domain type II)"/>
    <property type="match status" value="2"/>
</dbReference>
<dbReference type="Pfam" id="PF13184">
    <property type="entry name" value="KH_NusA_1st"/>
    <property type="match status" value="1"/>
</dbReference>
<dbReference type="GO" id="GO:0006353">
    <property type="term" value="P:DNA-templated transcription termination"/>
    <property type="evidence" value="ECO:0007669"/>
    <property type="project" value="UniProtKB-UniRule"/>
</dbReference>
<evidence type="ECO:0000256" key="4">
    <source>
        <dbReference type="ARBA" id="ARBA00022884"/>
    </source>
</evidence>
<comment type="subunit">
    <text evidence="8">Monomer. Binds directly to the core enzyme of the DNA-dependent RNA polymerase and to nascent RNA.</text>
</comment>
<dbReference type="InterPro" id="IPR013735">
    <property type="entry name" value="TF_NusA_N"/>
</dbReference>
<comment type="function">
    <text evidence="7">Binds mRNA; thus facilitating recognition of the initiation point. It is needed to translate mRNA with a short Shine-Dalgarno (SD) purine-rich sequence.</text>
</comment>
<keyword evidence="4 8" id="KW-0694">RNA-binding</keyword>
<dbReference type="InterPro" id="IPR004087">
    <property type="entry name" value="KH_dom"/>
</dbReference>
<evidence type="ECO:0000256" key="2">
    <source>
        <dbReference type="ARBA" id="ARBA00022490"/>
    </source>
</evidence>
<evidence type="ECO:0000313" key="11">
    <source>
        <dbReference type="EMBL" id="PMC19965.1"/>
    </source>
</evidence>
<dbReference type="PANTHER" id="PTHR22648:SF0">
    <property type="entry name" value="TRANSCRIPTION TERMINATION_ANTITERMINATION PROTEIN NUSA"/>
    <property type="match status" value="1"/>
</dbReference>
<dbReference type="PROSITE" id="PS50126">
    <property type="entry name" value="S1"/>
    <property type="match status" value="1"/>
</dbReference>
<evidence type="ECO:0000256" key="9">
    <source>
        <dbReference type="SAM" id="MobiDB-lite"/>
    </source>
</evidence>
<dbReference type="PANTHER" id="PTHR22648">
    <property type="entry name" value="TRANSCRIPTION TERMINATION FACTOR NUSA"/>
    <property type="match status" value="1"/>
</dbReference>
<accession>A0A2N6QK45</accession>
<dbReference type="InterPro" id="IPR003029">
    <property type="entry name" value="S1_domain"/>
</dbReference>
<comment type="similarity">
    <text evidence="8">Belongs to the NusA family.</text>
</comment>
<feature type="region of interest" description="Disordered" evidence="9">
    <location>
        <begin position="342"/>
        <end position="426"/>
    </location>
</feature>
<dbReference type="RefSeq" id="WP_070502600.1">
    <property type="nucleotide sequence ID" value="NZ_JAASJD010000001.1"/>
</dbReference>
<dbReference type="GO" id="GO:0005829">
    <property type="term" value="C:cytosol"/>
    <property type="evidence" value="ECO:0007669"/>
    <property type="project" value="TreeGrafter"/>
</dbReference>
<dbReference type="CDD" id="cd22529">
    <property type="entry name" value="KH-II_NusA_rpt2"/>
    <property type="match status" value="1"/>
</dbReference>
<dbReference type="InterPro" id="IPR058582">
    <property type="entry name" value="KH_NusA_2nd"/>
</dbReference>
<dbReference type="Pfam" id="PF08529">
    <property type="entry name" value="NusA_N"/>
    <property type="match status" value="1"/>
</dbReference>
<keyword evidence="3 8" id="KW-0889">Transcription antitermination</keyword>
<dbReference type="GO" id="GO:0003723">
    <property type="term" value="F:RNA binding"/>
    <property type="evidence" value="ECO:0007669"/>
    <property type="project" value="UniProtKB-UniRule"/>
</dbReference>
<dbReference type="SMART" id="SM00316">
    <property type="entry name" value="S1"/>
    <property type="match status" value="1"/>
</dbReference>
<dbReference type="FunFam" id="3.30.300.20:FF:000002">
    <property type="entry name" value="Transcription termination/antitermination protein NusA"/>
    <property type="match status" value="1"/>
</dbReference>
<evidence type="ECO:0000256" key="3">
    <source>
        <dbReference type="ARBA" id="ARBA00022814"/>
    </source>
</evidence>
<comment type="subcellular location">
    <subcellularLocation>
        <location evidence="8">Cytoplasm</location>
    </subcellularLocation>
</comment>
<dbReference type="CDD" id="cd02134">
    <property type="entry name" value="KH-II_NusA_rpt1"/>
    <property type="match status" value="1"/>
</dbReference>
<protein>
    <recommendedName>
        <fullName evidence="8">Transcription termination/antitermination protein NusA</fullName>
    </recommendedName>
</protein>
<evidence type="ECO:0000256" key="1">
    <source>
        <dbReference type="ARBA" id="ARBA00022472"/>
    </source>
</evidence>
<sequence length="426" mass="47777">MSSNELLLATEYLEKEKKIPREVLIDAIEAALITAYKKNYDSARNVRVELNMDEGTFKVIARKNVVEEVNDHRDEVELSTALVKNPAYEVGDIYEEDVTPQDFGRVGAQAAKQAVMQRLRDAEREILYDEFIDKEDDIMTGLIDRVDHRYVYVNLGRTEAVLSEAERSPNEKYIPNERIKVYVNKVEQTTKGPQIYVSRSHPGLLKRLFEQEVPEIFDGTVIVKSVAREAGDRSKISVYSDNPDIDAVGSCVGSKGARVEAVVDELGGEKIDIVQWDEDPKVFVKNALSPSQVLEVIVDEEEQATIVVVPDYQLSLAIGKRGQNARLAAKLTGWKIDIKSESDAREEGIYPVPEEDVEESDDVLLENPEPLTEEDAPIEEVIEEGPVEEDEAIDEDSTGEALMAEEDEVEHDSTQTDDEESSSTEQ</sequence>